<accession>A0A0M4D2Y2</accession>
<evidence type="ECO:0000256" key="6">
    <source>
        <dbReference type="SAM" id="Phobius"/>
    </source>
</evidence>
<feature type="transmembrane region" description="Helical" evidence="6">
    <location>
        <begin position="196"/>
        <end position="221"/>
    </location>
</feature>
<gene>
    <name evidence="7" type="ORF">DSOUD_1969</name>
</gene>
<evidence type="ECO:0000313" key="8">
    <source>
        <dbReference type="Proteomes" id="UP000057158"/>
    </source>
</evidence>
<dbReference type="STRING" id="1603606.DSOUD_1969"/>
<dbReference type="PANTHER" id="PTHR21716">
    <property type="entry name" value="TRANSMEMBRANE PROTEIN"/>
    <property type="match status" value="1"/>
</dbReference>
<dbReference type="Proteomes" id="UP000057158">
    <property type="component" value="Chromosome"/>
</dbReference>
<feature type="transmembrane region" description="Helical" evidence="6">
    <location>
        <begin position="264"/>
        <end position="281"/>
    </location>
</feature>
<feature type="transmembrane region" description="Helical" evidence="6">
    <location>
        <begin position="64"/>
        <end position="90"/>
    </location>
</feature>
<dbReference type="PATRIC" id="fig|1603606.3.peg.2127"/>
<dbReference type="PANTHER" id="PTHR21716:SF64">
    <property type="entry name" value="AI-2 TRANSPORT PROTEIN TQSA"/>
    <property type="match status" value="1"/>
</dbReference>
<dbReference type="GO" id="GO:0016020">
    <property type="term" value="C:membrane"/>
    <property type="evidence" value="ECO:0007669"/>
    <property type="project" value="UniProtKB-SubCell"/>
</dbReference>
<evidence type="ECO:0000256" key="3">
    <source>
        <dbReference type="ARBA" id="ARBA00022692"/>
    </source>
</evidence>
<evidence type="ECO:0000256" key="4">
    <source>
        <dbReference type="ARBA" id="ARBA00022989"/>
    </source>
</evidence>
<dbReference type="InterPro" id="IPR002549">
    <property type="entry name" value="AI-2E-like"/>
</dbReference>
<evidence type="ECO:0000313" key="7">
    <source>
        <dbReference type="EMBL" id="ALC16738.1"/>
    </source>
</evidence>
<evidence type="ECO:0000256" key="2">
    <source>
        <dbReference type="ARBA" id="ARBA00009773"/>
    </source>
</evidence>
<evidence type="ECO:0000256" key="1">
    <source>
        <dbReference type="ARBA" id="ARBA00004141"/>
    </source>
</evidence>
<dbReference type="KEGG" id="des:DSOUD_1969"/>
<evidence type="ECO:0000256" key="5">
    <source>
        <dbReference type="ARBA" id="ARBA00023136"/>
    </source>
</evidence>
<feature type="transmembrane region" description="Helical" evidence="6">
    <location>
        <begin position="293"/>
        <end position="316"/>
    </location>
</feature>
<keyword evidence="8" id="KW-1185">Reference proteome</keyword>
<proteinExistence type="inferred from homology"/>
<comment type="subcellular location">
    <subcellularLocation>
        <location evidence="1">Membrane</location>
        <topology evidence="1">Multi-pass membrane protein</topology>
    </subcellularLocation>
</comment>
<comment type="similarity">
    <text evidence="2">Belongs to the autoinducer-2 exporter (AI-2E) (TC 2.A.86) family.</text>
</comment>
<dbReference type="RefSeq" id="WP_232426428.1">
    <property type="nucleotide sequence ID" value="NZ_CP010802.1"/>
</dbReference>
<feature type="transmembrane region" description="Helical" evidence="6">
    <location>
        <begin position="227"/>
        <end position="257"/>
    </location>
</feature>
<dbReference type="EMBL" id="CP010802">
    <property type="protein sequence ID" value="ALC16738.1"/>
    <property type="molecule type" value="Genomic_DNA"/>
</dbReference>
<protein>
    <submittedName>
        <fullName evidence="7">Putative PurR-regulated permease PerM</fullName>
    </submittedName>
</protein>
<feature type="transmembrane region" description="Helical" evidence="6">
    <location>
        <begin position="12"/>
        <end position="30"/>
    </location>
</feature>
<dbReference type="AlphaFoldDB" id="A0A0M4D2Y2"/>
<keyword evidence="5 6" id="KW-0472">Membrane</keyword>
<sequence length="357" mass="39052">MFATKPELKSAHGMRVLLALAAAVVVIAGMREAQQILVPFVLSAFISVTFVPPVFWLRRRGVPMAAAIVLMIVSMLAIDFLLVVLIGTSINDFSRALPEYQVRFQDLSVRFFSWMRSNGLDVPRQLLVDQFDPGAAMSLAANLVAGFGGLLTNAFLIGLTVIFMLAEASTFPGKFRSAFGDMENTIGRFGRFTDNLLRYVLIKTLMSLVTGITVGLLLWLLGIDFPVLWGLLAFVLNYIPNIGSIIAAVPAILMALVQFGTGRAMLVGLAYLVINTLYGNIIETRLMGRGLGLSSLVVLVSLFFWGWLWGPVGMLLSVPLTMTLKIALETGEDTRWLAILLAPESLVNKGRRKTPRV</sequence>
<feature type="transmembrane region" description="Helical" evidence="6">
    <location>
        <begin position="36"/>
        <end position="57"/>
    </location>
</feature>
<keyword evidence="4 6" id="KW-1133">Transmembrane helix</keyword>
<reference evidence="7 8" key="1">
    <citation type="submission" date="2015-07" db="EMBL/GenBank/DDBJ databases">
        <title>Isolation and Genomic Characterization of a Novel Halophilic Metal-Reducing Deltaproteobacterium from the Deep Subsurface.</title>
        <authorList>
            <person name="Badalamenti J.P."/>
            <person name="Summers Z.M."/>
            <person name="Gralnick J.A."/>
            <person name="Bond D.R."/>
        </authorList>
    </citation>
    <scope>NUCLEOTIDE SEQUENCE [LARGE SCALE GENOMIC DNA]</scope>
    <source>
        <strain evidence="7 8">WTL</strain>
    </source>
</reference>
<name>A0A0M4D2Y2_9BACT</name>
<organism evidence="7 8">
    <name type="scientific">Desulfuromonas soudanensis</name>
    <dbReference type="NCBI Taxonomy" id="1603606"/>
    <lineage>
        <taxon>Bacteria</taxon>
        <taxon>Pseudomonadati</taxon>
        <taxon>Thermodesulfobacteriota</taxon>
        <taxon>Desulfuromonadia</taxon>
        <taxon>Desulfuromonadales</taxon>
        <taxon>Desulfuromonadaceae</taxon>
        <taxon>Desulfuromonas</taxon>
    </lineage>
</organism>
<dbReference type="Pfam" id="PF01594">
    <property type="entry name" value="AI-2E_transport"/>
    <property type="match status" value="1"/>
</dbReference>
<feature type="transmembrane region" description="Helical" evidence="6">
    <location>
        <begin position="143"/>
        <end position="166"/>
    </location>
</feature>
<dbReference type="GO" id="GO:0055085">
    <property type="term" value="P:transmembrane transport"/>
    <property type="evidence" value="ECO:0007669"/>
    <property type="project" value="TreeGrafter"/>
</dbReference>
<keyword evidence="3 6" id="KW-0812">Transmembrane</keyword>